<proteinExistence type="predicted"/>
<evidence type="ECO:0000313" key="2">
    <source>
        <dbReference type="Proteomes" id="UP000054560"/>
    </source>
</evidence>
<dbReference type="EMBL" id="KQ242045">
    <property type="protein sequence ID" value="KNC81324.1"/>
    <property type="molecule type" value="Genomic_DNA"/>
</dbReference>
<dbReference type="GeneID" id="25906847"/>
<organism evidence="1 2">
    <name type="scientific">Sphaeroforma arctica JP610</name>
    <dbReference type="NCBI Taxonomy" id="667725"/>
    <lineage>
        <taxon>Eukaryota</taxon>
        <taxon>Ichthyosporea</taxon>
        <taxon>Ichthyophonida</taxon>
        <taxon>Sphaeroforma</taxon>
    </lineage>
</organism>
<sequence length="182" mass="20793">MCFIYRLDVVVFLTLPKKVRLSYPDRTVMRLDRTFFYIEQAGRLWSQDNADMLHSEGSSPSVAAESVGVHDNRNIVLFTYVDKMLPVSDPHTTDAQCLINKLSEPYDMATLDTFSHVVEFRVVQRNTHIHRLLETFHATDLPIKHTPCVLLILNRSIYLSLKINIRASLVSFGLALSGRESV</sequence>
<dbReference type="AlphaFoldDB" id="A0A0L0FXF1"/>
<name>A0A0L0FXF1_9EUKA</name>
<protein>
    <submittedName>
        <fullName evidence="1">Uncharacterized protein</fullName>
    </submittedName>
</protein>
<dbReference type="RefSeq" id="XP_014155226.1">
    <property type="nucleotide sequence ID" value="XM_014299751.1"/>
</dbReference>
<reference evidence="1 2" key="1">
    <citation type="submission" date="2011-02" db="EMBL/GenBank/DDBJ databases">
        <title>The Genome Sequence of Sphaeroforma arctica JP610.</title>
        <authorList>
            <consortium name="The Broad Institute Genome Sequencing Platform"/>
            <person name="Russ C."/>
            <person name="Cuomo C."/>
            <person name="Young S.K."/>
            <person name="Zeng Q."/>
            <person name="Gargeya S."/>
            <person name="Alvarado L."/>
            <person name="Berlin A."/>
            <person name="Chapman S.B."/>
            <person name="Chen Z."/>
            <person name="Freedman E."/>
            <person name="Gellesch M."/>
            <person name="Goldberg J."/>
            <person name="Griggs A."/>
            <person name="Gujja S."/>
            <person name="Heilman E."/>
            <person name="Heiman D."/>
            <person name="Howarth C."/>
            <person name="Mehta T."/>
            <person name="Neiman D."/>
            <person name="Pearson M."/>
            <person name="Roberts A."/>
            <person name="Saif S."/>
            <person name="Shea T."/>
            <person name="Shenoy N."/>
            <person name="Sisk P."/>
            <person name="Stolte C."/>
            <person name="Sykes S."/>
            <person name="White J."/>
            <person name="Yandava C."/>
            <person name="Burger G."/>
            <person name="Gray M.W."/>
            <person name="Holland P.W.H."/>
            <person name="King N."/>
            <person name="Lang F.B.F."/>
            <person name="Roger A.J."/>
            <person name="Ruiz-Trillo I."/>
            <person name="Haas B."/>
            <person name="Nusbaum C."/>
            <person name="Birren B."/>
        </authorList>
    </citation>
    <scope>NUCLEOTIDE SEQUENCE [LARGE SCALE GENOMIC DNA]</scope>
    <source>
        <strain evidence="1 2">JP610</strain>
    </source>
</reference>
<dbReference type="Proteomes" id="UP000054560">
    <property type="component" value="Unassembled WGS sequence"/>
</dbReference>
<evidence type="ECO:0000313" key="1">
    <source>
        <dbReference type="EMBL" id="KNC81324.1"/>
    </source>
</evidence>
<accession>A0A0L0FXF1</accession>
<keyword evidence="2" id="KW-1185">Reference proteome</keyword>
<feature type="non-terminal residue" evidence="1">
    <location>
        <position position="182"/>
    </location>
</feature>
<gene>
    <name evidence="1" type="ORF">SARC_06343</name>
</gene>